<evidence type="ECO:0000256" key="2">
    <source>
        <dbReference type="ARBA" id="ARBA00022475"/>
    </source>
</evidence>
<reference evidence="13" key="1">
    <citation type="submission" date="2023-06" db="EMBL/GenBank/DDBJ databases">
        <title>lsaBGC provides a comprehensive framework for evolutionary analysis of biosynthetic gene clusters within focal taxa.</title>
        <authorList>
            <person name="Salamzade R."/>
            <person name="Sandstrom S."/>
            <person name="Kalan L.R."/>
        </authorList>
    </citation>
    <scope>NUCLEOTIDE SEQUENCE</scope>
    <source>
        <strain evidence="13">P3-SID899</strain>
    </source>
</reference>
<feature type="transmembrane region" description="Helical" evidence="12">
    <location>
        <begin position="263"/>
        <end position="281"/>
    </location>
</feature>
<dbReference type="GO" id="GO:0046872">
    <property type="term" value="F:metal ion binding"/>
    <property type="evidence" value="ECO:0007669"/>
    <property type="project" value="UniProtKB-KW"/>
</dbReference>
<dbReference type="AlphaFoldDB" id="A0AAP3ET74"/>
<evidence type="ECO:0000256" key="5">
    <source>
        <dbReference type="ARBA" id="ARBA00022989"/>
    </source>
</evidence>
<keyword evidence="4" id="KW-0479">Metal-binding</keyword>
<evidence type="ECO:0000256" key="9">
    <source>
        <dbReference type="ARBA" id="ARBA00023136"/>
    </source>
</evidence>
<comment type="pathway">
    <text evidence="11">Porphyrin-containing compound metabolism.</text>
</comment>
<keyword evidence="7" id="KW-0408">Iron</keyword>
<evidence type="ECO:0000256" key="4">
    <source>
        <dbReference type="ARBA" id="ARBA00022723"/>
    </source>
</evidence>
<feature type="transmembrane region" description="Helical" evidence="12">
    <location>
        <begin position="188"/>
        <end position="208"/>
    </location>
</feature>
<dbReference type="GO" id="GO:0006784">
    <property type="term" value="P:heme A biosynthetic process"/>
    <property type="evidence" value="ECO:0007669"/>
    <property type="project" value="InterPro"/>
</dbReference>
<dbReference type="InterPro" id="IPR003780">
    <property type="entry name" value="COX15/CtaA_fam"/>
</dbReference>
<evidence type="ECO:0000256" key="11">
    <source>
        <dbReference type="ARBA" id="ARBA00023444"/>
    </source>
</evidence>
<dbReference type="Pfam" id="PF02628">
    <property type="entry name" value="COX15-CtaA"/>
    <property type="match status" value="1"/>
</dbReference>
<evidence type="ECO:0000256" key="7">
    <source>
        <dbReference type="ARBA" id="ARBA00023004"/>
    </source>
</evidence>
<feature type="transmembrane region" description="Helical" evidence="12">
    <location>
        <begin position="228"/>
        <end position="251"/>
    </location>
</feature>
<dbReference type="GO" id="GO:0016020">
    <property type="term" value="C:membrane"/>
    <property type="evidence" value="ECO:0007669"/>
    <property type="project" value="UniProtKB-SubCell"/>
</dbReference>
<evidence type="ECO:0000256" key="10">
    <source>
        <dbReference type="ARBA" id="ARBA00023157"/>
    </source>
</evidence>
<protein>
    <submittedName>
        <fullName evidence="13">COX15/CtaA family protein</fullName>
    </submittedName>
</protein>
<name>A0AAP3ET74_MICLU</name>
<sequence length="338" mass="35064">MSTTTPAARTAPAGLAARLPQRLSKATMALAVASLASEIGIIVTGGAVRLTGSGLGCPTWPKCSPESLTNTPEMGIHGYIEFGNRTLTFVLVVIAAAMFLSLWNLRGTHRSPFWLSVGLLAGIPAQALVGGVVVLTHLNPWWVAGHFIVSSIMVAVATLLVVRIAAERRAGRAGVPLVDGATTGRSRAAAWAAFALTWAAVYLGTVVTGTGPHSGDPGSPRHEFDPLLVTRAHVVPVYLLLAAALVLFFTVRRAAGASRLQRAAVLRLLLALVFQAVVGYTQHFTGLPIGVVLLHMLGSALLVASATEAWDRQVARYVTAGPGAAVEAAAPTRTVAAG</sequence>
<accession>A0AAP3ET74</accession>
<keyword evidence="2" id="KW-1003">Cell membrane</keyword>
<dbReference type="PANTHER" id="PTHR35457:SF1">
    <property type="entry name" value="HEME A SYNTHASE"/>
    <property type="match status" value="1"/>
</dbReference>
<keyword evidence="6" id="KW-0560">Oxidoreductase</keyword>
<evidence type="ECO:0000256" key="3">
    <source>
        <dbReference type="ARBA" id="ARBA00022692"/>
    </source>
</evidence>
<comment type="subcellular location">
    <subcellularLocation>
        <location evidence="1">Membrane</location>
        <topology evidence="1">Multi-pass membrane protein</topology>
    </subcellularLocation>
</comment>
<feature type="transmembrane region" description="Helical" evidence="12">
    <location>
        <begin position="28"/>
        <end position="48"/>
    </location>
</feature>
<dbReference type="EMBL" id="JALXKZ020000001">
    <property type="protein sequence ID" value="MCV7627863.1"/>
    <property type="molecule type" value="Genomic_DNA"/>
</dbReference>
<keyword evidence="9 12" id="KW-0472">Membrane</keyword>
<feature type="transmembrane region" description="Helical" evidence="12">
    <location>
        <begin position="141"/>
        <end position="162"/>
    </location>
</feature>
<evidence type="ECO:0000256" key="12">
    <source>
        <dbReference type="SAM" id="Phobius"/>
    </source>
</evidence>
<evidence type="ECO:0000313" key="13">
    <source>
        <dbReference type="EMBL" id="MCV7627863.1"/>
    </source>
</evidence>
<keyword evidence="10" id="KW-1015">Disulfide bond</keyword>
<keyword evidence="8" id="KW-0350">Heme biosynthesis</keyword>
<proteinExistence type="predicted"/>
<dbReference type="Proteomes" id="UP001205867">
    <property type="component" value="Unassembled WGS sequence"/>
</dbReference>
<organism evidence="13 14">
    <name type="scientific">Micrococcus luteus</name>
    <name type="common">Micrococcus lysodeikticus</name>
    <dbReference type="NCBI Taxonomy" id="1270"/>
    <lineage>
        <taxon>Bacteria</taxon>
        <taxon>Bacillati</taxon>
        <taxon>Actinomycetota</taxon>
        <taxon>Actinomycetes</taxon>
        <taxon>Micrococcales</taxon>
        <taxon>Micrococcaceae</taxon>
        <taxon>Micrococcus</taxon>
    </lineage>
</organism>
<dbReference type="PANTHER" id="PTHR35457">
    <property type="entry name" value="HEME A SYNTHASE"/>
    <property type="match status" value="1"/>
</dbReference>
<comment type="caution">
    <text evidence="13">The sequence shown here is derived from an EMBL/GenBank/DDBJ whole genome shotgun (WGS) entry which is preliminary data.</text>
</comment>
<keyword evidence="3 12" id="KW-0812">Transmembrane</keyword>
<gene>
    <name evidence="13" type="ORF">M3A82_000675</name>
</gene>
<dbReference type="GO" id="GO:0016491">
    <property type="term" value="F:oxidoreductase activity"/>
    <property type="evidence" value="ECO:0007669"/>
    <property type="project" value="UniProtKB-KW"/>
</dbReference>
<evidence type="ECO:0000256" key="8">
    <source>
        <dbReference type="ARBA" id="ARBA00023133"/>
    </source>
</evidence>
<evidence type="ECO:0000313" key="14">
    <source>
        <dbReference type="Proteomes" id="UP001205867"/>
    </source>
</evidence>
<evidence type="ECO:0000256" key="1">
    <source>
        <dbReference type="ARBA" id="ARBA00004141"/>
    </source>
</evidence>
<evidence type="ECO:0000256" key="6">
    <source>
        <dbReference type="ARBA" id="ARBA00023002"/>
    </source>
</evidence>
<feature type="transmembrane region" description="Helical" evidence="12">
    <location>
        <begin position="87"/>
        <end position="105"/>
    </location>
</feature>
<feature type="transmembrane region" description="Helical" evidence="12">
    <location>
        <begin position="287"/>
        <end position="306"/>
    </location>
</feature>
<dbReference type="InterPro" id="IPR050450">
    <property type="entry name" value="COX15/CtaA_HemeA_synthase"/>
</dbReference>
<feature type="transmembrane region" description="Helical" evidence="12">
    <location>
        <begin position="112"/>
        <end position="135"/>
    </location>
</feature>
<keyword evidence="5 12" id="KW-1133">Transmembrane helix</keyword>